<evidence type="ECO:0000256" key="2">
    <source>
        <dbReference type="ARBA" id="ARBA00022737"/>
    </source>
</evidence>
<dbReference type="GO" id="GO:0031146">
    <property type="term" value="P:SCF-dependent proteasomal ubiquitin-dependent protein catabolic process"/>
    <property type="evidence" value="ECO:0007669"/>
    <property type="project" value="TreeGrafter"/>
</dbReference>
<dbReference type="InterPro" id="IPR001611">
    <property type="entry name" value="Leu-rich_rpt"/>
</dbReference>
<sequence length="626" mass="69657">MMRIFGGRGGDGASDQAGPLALTLRRCSDSEDSELSAGEERNDGNDVLLGASRQRTGSTASRNRKKRHYVRLGGRKVPAGTAPSRPTIQAKQNQKTLLFLSRHSRCEFSAQIPFLSGSFPEAAPRTLDPSRRPMAAPVLRSLRMADGFKAPERVAWSPRVFSAATNDDGRTRRKQLIRRLGEKVAPRGVSLRDRRRMYLITTLLPSSSDQQAHINRLLPKELLLRVFSYLDVISLCRCAQTCRHWNCLALDGSNWQHVDLFKFQKDVKAPVVENLARRCGGFLKNLSLRGCENVQDNALRSFTHKCPNIESLSLSKCKRVTDMTCENLGRFCHRLTRLDLENCTAITDRAMRFIGEGCKSLEYLNISWCENIQDRGVHFAASGCRRLKELILKGCDGLTENCFGDLVKDKHFGNLKRLNLLGCFITDGTVAKVAELCPLLEYLCLSTCTQISDAAVVALSHSCHLLRVLELSGCSLLTDTGFASLAKYCHDLESMDLEDCSLITDVTINNLHNGCPNLANLTLSHCELITDGGLEQLCSSHRGCLRVLELDNCPLVTDNALDFFRAMGEQLERIELFDCPSVTKDGIARFKQFRPDVEVHAYFAPSTPPASNQPSRNAICRCCVIL</sequence>
<dbReference type="InterPro" id="IPR032675">
    <property type="entry name" value="LRR_dom_sf"/>
</dbReference>
<keyword evidence="7" id="KW-1185">Reference proteome</keyword>
<keyword evidence="3" id="KW-0833">Ubl conjugation pathway</keyword>
<dbReference type="SMART" id="SM00367">
    <property type="entry name" value="LRR_CC"/>
    <property type="match status" value="11"/>
</dbReference>
<evidence type="ECO:0000256" key="1">
    <source>
        <dbReference type="ARBA" id="ARBA00022614"/>
    </source>
</evidence>
<feature type="region of interest" description="Disordered" evidence="4">
    <location>
        <begin position="28"/>
        <end position="67"/>
    </location>
</feature>
<evidence type="ECO:0000256" key="3">
    <source>
        <dbReference type="ARBA" id="ARBA00022786"/>
    </source>
</evidence>
<dbReference type="InterPro" id="IPR001810">
    <property type="entry name" value="F-box_dom"/>
</dbReference>
<dbReference type="SMART" id="SM00256">
    <property type="entry name" value="FBOX"/>
    <property type="match status" value="1"/>
</dbReference>
<dbReference type="SUPFAM" id="SSF52047">
    <property type="entry name" value="RNI-like"/>
    <property type="match status" value="1"/>
</dbReference>
<keyword evidence="1" id="KW-0433">Leucine-rich repeat</keyword>
<dbReference type="PROSITE" id="PS50181">
    <property type="entry name" value="FBOX"/>
    <property type="match status" value="1"/>
</dbReference>
<gene>
    <name evidence="6" type="ORF">QR680_013018</name>
</gene>
<dbReference type="GO" id="GO:0019005">
    <property type="term" value="C:SCF ubiquitin ligase complex"/>
    <property type="evidence" value="ECO:0007669"/>
    <property type="project" value="TreeGrafter"/>
</dbReference>
<accession>A0AA39M1K4</accession>
<dbReference type="Pfam" id="PF25372">
    <property type="entry name" value="DUF7885"/>
    <property type="match status" value="1"/>
</dbReference>
<organism evidence="6 7">
    <name type="scientific">Steinernema hermaphroditum</name>
    <dbReference type="NCBI Taxonomy" id="289476"/>
    <lineage>
        <taxon>Eukaryota</taxon>
        <taxon>Metazoa</taxon>
        <taxon>Ecdysozoa</taxon>
        <taxon>Nematoda</taxon>
        <taxon>Chromadorea</taxon>
        <taxon>Rhabditida</taxon>
        <taxon>Tylenchina</taxon>
        <taxon>Panagrolaimomorpha</taxon>
        <taxon>Strongyloidoidea</taxon>
        <taxon>Steinernematidae</taxon>
        <taxon>Steinernema</taxon>
    </lineage>
</organism>
<evidence type="ECO:0000256" key="4">
    <source>
        <dbReference type="SAM" id="MobiDB-lite"/>
    </source>
</evidence>
<evidence type="ECO:0000313" key="7">
    <source>
        <dbReference type="Proteomes" id="UP001175271"/>
    </source>
</evidence>
<protein>
    <recommendedName>
        <fullName evidence="5">F-box domain-containing protein</fullName>
    </recommendedName>
</protein>
<dbReference type="Pfam" id="PF13516">
    <property type="entry name" value="LRR_6"/>
    <property type="match status" value="1"/>
</dbReference>
<dbReference type="AlphaFoldDB" id="A0AA39M1K4"/>
<dbReference type="InterPro" id="IPR006553">
    <property type="entry name" value="Leu-rich_rpt_Cys-con_subtyp"/>
</dbReference>
<dbReference type="EMBL" id="JAUCMV010000002">
    <property type="protein sequence ID" value="KAK0417452.1"/>
    <property type="molecule type" value="Genomic_DNA"/>
</dbReference>
<dbReference type="InterPro" id="IPR057207">
    <property type="entry name" value="FBXL15_LRR"/>
</dbReference>
<dbReference type="Gene3D" id="3.80.10.10">
    <property type="entry name" value="Ribonuclease Inhibitor"/>
    <property type="match status" value="2"/>
</dbReference>
<comment type="caution">
    <text evidence="6">The sequence shown here is derived from an EMBL/GenBank/DDBJ whole genome shotgun (WGS) entry which is preliminary data.</text>
</comment>
<keyword evidence="2" id="KW-0677">Repeat</keyword>
<dbReference type="PANTHER" id="PTHR13318">
    <property type="entry name" value="PARTNER OF PAIRED, ISOFORM B-RELATED"/>
    <property type="match status" value="1"/>
</dbReference>
<dbReference type="FunFam" id="3.80.10.10:FF:000042">
    <property type="entry name" value="F-box/LRR-repeat protein 20 isoform 2"/>
    <property type="match status" value="1"/>
</dbReference>
<dbReference type="CDD" id="cd22115">
    <property type="entry name" value="F-box_FBXL2-like"/>
    <property type="match status" value="1"/>
</dbReference>
<evidence type="ECO:0000313" key="6">
    <source>
        <dbReference type="EMBL" id="KAK0417452.1"/>
    </source>
</evidence>
<feature type="domain" description="F-box" evidence="5">
    <location>
        <begin position="212"/>
        <end position="258"/>
    </location>
</feature>
<dbReference type="PANTHER" id="PTHR13318:SF165">
    <property type="entry name" value="F-BOX_LRR-REPEAT PROTEIN FBXL-1"/>
    <property type="match status" value="1"/>
</dbReference>
<evidence type="ECO:0000259" key="5">
    <source>
        <dbReference type="PROSITE" id="PS50181"/>
    </source>
</evidence>
<dbReference type="Proteomes" id="UP001175271">
    <property type="component" value="Unassembled WGS sequence"/>
</dbReference>
<name>A0AA39M1K4_9BILA</name>
<dbReference type="Pfam" id="PF12937">
    <property type="entry name" value="F-box-like"/>
    <property type="match status" value="1"/>
</dbReference>
<reference evidence="6" key="1">
    <citation type="submission" date="2023-06" db="EMBL/GenBank/DDBJ databases">
        <title>Genomic analysis of the entomopathogenic nematode Steinernema hermaphroditum.</title>
        <authorList>
            <person name="Schwarz E.M."/>
            <person name="Heppert J.K."/>
            <person name="Baniya A."/>
            <person name="Schwartz H.T."/>
            <person name="Tan C.-H."/>
            <person name="Antoshechkin I."/>
            <person name="Sternberg P.W."/>
            <person name="Goodrich-Blair H."/>
            <person name="Dillman A.R."/>
        </authorList>
    </citation>
    <scope>NUCLEOTIDE SEQUENCE</scope>
    <source>
        <strain evidence="6">PS9179</strain>
        <tissue evidence="6">Whole animal</tissue>
    </source>
</reference>
<proteinExistence type="predicted"/>